<evidence type="ECO:0000256" key="4">
    <source>
        <dbReference type="ARBA" id="ARBA00022475"/>
    </source>
</evidence>
<gene>
    <name evidence="8" type="primary">corA</name>
    <name evidence="9" type="ORF">BDD43_3676</name>
</gene>
<protein>
    <recommendedName>
        <fullName evidence="8">Magnesium transport protein CorA</fullName>
    </recommendedName>
</protein>
<accession>A0A495J3E9</accession>
<evidence type="ECO:0000256" key="6">
    <source>
        <dbReference type="ARBA" id="ARBA00022989"/>
    </source>
</evidence>
<name>A0A495J3E9_9SPHI</name>
<proteinExistence type="inferred from homology"/>
<keyword evidence="5 8" id="KW-0812">Transmembrane</keyword>
<dbReference type="SUPFAM" id="SSF144083">
    <property type="entry name" value="Magnesium transport protein CorA, transmembrane region"/>
    <property type="match status" value="1"/>
</dbReference>
<dbReference type="InterPro" id="IPR004488">
    <property type="entry name" value="Mg/Co-transport_prot_CorA"/>
</dbReference>
<dbReference type="InterPro" id="IPR002523">
    <property type="entry name" value="MgTranspt_CorA/ZnTranspt_ZntB"/>
</dbReference>
<evidence type="ECO:0000256" key="7">
    <source>
        <dbReference type="ARBA" id="ARBA00023136"/>
    </source>
</evidence>
<dbReference type="Gene3D" id="1.20.58.340">
    <property type="entry name" value="Magnesium transport protein CorA, transmembrane region"/>
    <property type="match status" value="2"/>
</dbReference>
<evidence type="ECO:0000256" key="3">
    <source>
        <dbReference type="ARBA" id="ARBA00022448"/>
    </source>
</evidence>
<feature type="transmembrane region" description="Helical" evidence="8">
    <location>
        <begin position="344"/>
        <end position="366"/>
    </location>
</feature>
<dbReference type="Gene3D" id="3.30.460.20">
    <property type="entry name" value="CorA soluble domain-like"/>
    <property type="match status" value="1"/>
</dbReference>
<reference evidence="9 10" key="1">
    <citation type="submission" date="2018-10" db="EMBL/GenBank/DDBJ databases">
        <title>Genomic Encyclopedia of Archaeal and Bacterial Type Strains, Phase II (KMG-II): from individual species to whole genera.</title>
        <authorList>
            <person name="Goeker M."/>
        </authorList>
    </citation>
    <scope>NUCLEOTIDE SEQUENCE [LARGE SCALE GENOMIC DNA]</scope>
    <source>
        <strain evidence="9 10">DSM 18602</strain>
    </source>
</reference>
<dbReference type="PANTHER" id="PTHR46494:SF1">
    <property type="entry name" value="CORA FAMILY METAL ION TRANSPORTER (EUROFUNG)"/>
    <property type="match status" value="1"/>
</dbReference>
<dbReference type="PANTHER" id="PTHR46494">
    <property type="entry name" value="CORA FAMILY METAL ION TRANSPORTER (EUROFUNG)"/>
    <property type="match status" value="1"/>
</dbReference>
<dbReference type="CDD" id="cd12828">
    <property type="entry name" value="TmCorA-like_1"/>
    <property type="match status" value="1"/>
</dbReference>
<feature type="transmembrane region" description="Helical" evidence="8">
    <location>
        <begin position="301"/>
        <end position="324"/>
    </location>
</feature>
<dbReference type="GO" id="GO:0050897">
    <property type="term" value="F:cobalt ion binding"/>
    <property type="evidence" value="ECO:0007669"/>
    <property type="project" value="TreeGrafter"/>
</dbReference>
<organism evidence="9 10">
    <name type="scientific">Mucilaginibacter gracilis</name>
    <dbReference type="NCBI Taxonomy" id="423350"/>
    <lineage>
        <taxon>Bacteria</taxon>
        <taxon>Pseudomonadati</taxon>
        <taxon>Bacteroidota</taxon>
        <taxon>Sphingobacteriia</taxon>
        <taxon>Sphingobacteriales</taxon>
        <taxon>Sphingobacteriaceae</taxon>
        <taxon>Mucilaginibacter</taxon>
    </lineage>
</organism>
<sequence>MAKKINKLKIRTSKKYGNIGDSPGMIHIDADAKKPLLTLYSYNSEEVQECDGRDFETILKQLDHCHTHTHWLQVNGLGEQRLIEQVGEHFNINRLVLEDIVNTHQRPKFDDYDTYFFATSRIITYNDDELSNCQISFIVKDNLIISFQEDYTDNFAMIVKRLISGKGLIRTAGPAYLCYAMMDTIFDMYFSLLSNLGDRLDDVEDRLYDNPDRSIMYDSQKIKRTMIMLRRAIWPERDKVNEMIRDDISLISADVKVFLRDAYDHCIQIIDMIESYQEITSSIIDVYLSIISNRMNEIMKVLTLISVIFMPITFIVGVFGMNFARQDPLTNKALPDNMPELYSPHGYTYCLVAMFVITIGQVLFFWKKGWFSRF</sequence>
<dbReference type="Proteomes" id="UP000268007">
    <property type="component" value="Unassembled WGS sequence"/>
</dbReference>
<dbReference type="GO" id="GO:0015087">
    <property type="term" value="F:cobalt ion transmembrane transporter activity"/>
    <property type="evidence" value="ECO:0007669"/>
    <property type="project" value="UniProtKB-UniRule"/>
</dbReference>
<dbReference type="InterPro" id="IPR045861">
    <property type="entry name" value="CorA_cytoplasmic_dom"/>
</dbReference>
<dbReference type="GO" id="GO:0015095">
    <property type="term" value="F:magnesium ion transmembrane transporter activity"/>
    <property type="evidence" value="ECO:0007669"/>
    <property type="project" value="UniProtKB-UniRule"/>
</dbReference>
<keyword evidence="4 8" id="KW-1003">Cell membrane</keyword>
<evidence type="ECO:0000313" key="9">
    <source>
        <dbReference type="EMBL" id="RKR83467.1"/>
    </source>
</evidence>
<evidence type="ECO:0000256" key="8">
    <source>
        <dbReference type="RuleBase" id="RU362010"/>
    </source>
</evidence>
<keyword evidence="6 8" id="KW-1133">Transmembrane helix</keyword>
<comment type="subcellular location">
    <subcellularLocation>
        <location evidence="1">Cell membrane</location>
        <topology evidence="1">Multi-pass membrane protein</topology>
    </subcellularLocation>
    <subcellularLocation>
        <location evidence="8">Membrane</location>
        <topology evidence="8">Multi-pass membrane protein</topology>
    </subcellularLocation>
</comment>
<dbReference type="NCBIfam" id="TIGR00383">
    <property type="entry name" value="corA"/>
    <property type="match status" value="1"/>
</dbReference>
<evidence type="ECO:0000256" key="5">
    <source>
        <dbReference type="ARBA" id="ARBA00022692"/>
    </source>
</evidence>
<dbReference type="GO" id="GO:0000287">
    <property type="term" value="F:magnesium ion binding"/>
    <property type="evidence" value="ECO:0007669"/>
    <property type="project" value="TreeGrafter"/>
</dbReference>
<dbReference type="EMBL" id="RBKU01000001">
    <property type="protein sequence ID" value="RKR83467.1"/>
    <property type="molecule type" value="Genomic_DNA"/>
</dbReference>
<evidence type="ECO:0000256" key="1">
    <source>
        <dbReference type="ARBA" id="ARBA00004651"/>
    </source>
</evidence>
<dbReference type="InterPro" id="IPR045863">
    <property type="entry name" value="CorA_TM1_TM2"/>
</dbReference>
<comment type="caution">
    <text evidence="9">The sequence shown here is derived from an EMBL/GenBank/DDBJ whole genome shotgun (WGS) entry which is preliminary data.</text>
</comment>
<dbReference type="SUPFAM" id="SSF143865">
    <property type="entry name" value="CorA soluble domain-like"/>
    <property type="match status" value="1"/>
</dbReference>
<keyword evidence="3 8" id="KW-0813">Transport</keyword>
<dbReference type="GO" id="GO:0005886">
    <property type="term" value="C:plasma membrane"/>
    <property type="evidence" value="ECO:0007669"/>
    <property type="project" value="UniProtKB-SubCell"/>
</dbReference>
<comment type="function">
    <text evidence="8">Mediates influx of magnesium ions.</text>
</comment>
<dbReference type="FunFam" id="1.20.58.340:FF:000012">
    <property type="entry name" value="Magnesium transport protein CorA"/>
    <property type="match status" value="1"/>
</dbReference>
<keyword evidence="10" id="KW-1185">Reference proteome</keyword>
<comment type="similarity">
    <text evidence="2 8">Belongs to the CorA metal ion transporter (MIT) (TC 1.A.35) family.</text>
</comment>
<dbReference type="OrthoDB" id="9803416at2"/>
<evidence type="ECO:0000256" key="2">
    <source>
        <dbReference type="ARBA" id="ARBA00009765"/>
    </source>
</evidence>
<evidence type="ECO:0000313" key="10">
    <source>
        <dbReference type="Proteomes" id="UP000268007"/>
    </source>
</evidence>
<dbReference type="RefSeq" id="WP_121198961.1">
    <property type="nucleotide sequence ID" value="NZ_RBKU01000001.1"/>
</dbReference>
<keyword evidence="7 8" id="KW-0472">Membrane</keyword>
<keyword evidence="8" id="KW-0460">Magnesium</keyword>
<keyword evidence="8" id="KW-0406">Ion transport</keyword>
<dbReference type="Pfam" id="PF01544">
    <property type="entry name" value="CorA"/>
    <property type="match status" value="1"/>
</dbReference>
<dbReference type="AlphaFoldDB" id="A0A495J3E9"/>